<organism evidence="4 6">
    <name type="scientific">Adineta ricciae</name>
    <name type="common">Rotifer</name>
    <dbReference type="NCBI Taxonomy" id="249248"/>
    <lineage>
        <taxon>Eukaryota</taxon>
        <taxon>Metazoa</taxon>
        <taxon>Spiralia</taxon>
        <taxon>Gnathifera</taxon>
        <taxon>Rotifera</taxon>
        <taxon>Eurotatoria</taxon>
        <taxon>Bdelloidea</taxon>
        <taxon>Adinetida</taxon>
        <taxon>Adinetidae</taxon>
        <taxon>Adineta</taxon>
    </lineage>
</organism>
<accession>A0A815P516</accession>
<protein>
    <submittedName>
        <fullName evidence="4">Uncharacterized protein</fullName>
    </submittedName>
</protein>
<dbReference type="AlphaFoldDB" id="A0A815P516"/>
<comment type="caution">
    <text evidence="4">The sequence shown here is derived from an EMBL/GenBank/DDBJ whole genome shotgun (WGS) entry which is preliminary data.</text>
</comment>
<sequence length="904" mass="101999">MIIWLPILLFVDHLTGDFISNKNDYDVHGSKTAFNDHFLVQVQNDKNSLTFLLHFAPYENMAESLECSIYFPNLTNHYVHSVGVGRRQTQTERHFFFVGESVNDQVGAFIGLVKYNGTENESLPCSSSLSYHLQYLHSFHYQKHYILGVDPRGHIAYGFSNEFLLIFESQSTDTLESWNGNLTWPDASFVPHAVDISEKFGVITGFIYHANSTNQQYDPVIYLINFNSSGHPKIVDEYKPVATPGTWQALLTNSDANTYSAKYDMSISINENGDVLVGMQFINRVFLFAVNITNPINLTYVSRNTNGRALGNGKAVAWLENGSVAAILVNSYTLNYRWLSSQIYLYDIKSNGYNSNSTPVSIFPNNHQTFPSRLGPVILNVISSSSSSLMILDERGNIIIFLTTHSGFYPSIRDTGTIVSVTEPKPCLRGTYKNRSGITDCVLCPNGTKNPGDFTTYCVSCSPKSFCSLGSADEVPESALQTTFQVLAYPKSPESTIFEEILLENTFNIHPGRCLLVSPLFWTLIAASIALIIMIIVVFLKFFIKHPKSKRIGTLLTCLFKHTDLINEGELWVGGLASFSILVLVCFAHVFSHQYYKQYPIETSSDSFFACDLSLRNAKFETNVQSLSVPHSFTEQELFDLMNTQEFVLNVDFVNTLINCDAISIEMQLGQTWSTIRWLTCKNKNSILSLSIPLAYQHISVRILLDDIKTIGALRIGLTGHGHESENFTLRELNFYQSFSKNGQILAQTLPVTLSITKVINETESLTGEESDFGGIFIPTFIVDLNSLFLSADQYIRNTLPSTTLLLILTETPYYIKNLQRPIAKQREIIFNNLLFTIVCLEIFGLIFLLFKLILKPVYYLFLRKIFTCHQHHHQRKKSTDTKQSNGQLLATNNQVNNVLSYSF</sequence>
<dbReference type="SMART" id="SM01411">
    <property type="entry name" value="Ephrin_rec_like"/>
    <property type="match status" value="1"/>
</dbReference>
<evidence type="ECO:0000313" key="4">
    <source>
        <dbReference type="EMBL" id="CAF1444233.1"/>
    </source>
</evidence>
<evidence type="ECO:0000256" key="2">
    <source>
        <dbReference type="SAM" id="SignalP"/>
    </source>
</evidence>
<keyword evidence="1" id="KW-0472">Membrane</keyword>
<feature type="transmembrane region" description="Helical" evidence="1">
    <location>
        <begin position="571"/>
        <end position="591"/>
    </location>
</feature>
<evidence type="ECO:0000313" key="3">
    <source>
        <dbReference type="EMBL" id="CAF0812036.1"/>
    </source>
</evidence>
<dbReference type="EMBL" id="CAJNOJ010000426">
    <property type="protein sequence ID" value="CAF1444233.1"/>
    <property type="molecule type" value="Genomic_DNA"/>
</dbReference>
<evidence type="ECO:0000313" key="5">
    <source>
        <dbReference type="Proteomes" id="UP000663828"/>
    </source>
</evidence>
<feature type="chain" id="PRO_5036228412" evidence="2">
    <location>
        <begin position="17"/>
        <end position="904"/>
    </location>
</feature>
<name>A0A815P516_ADIRI</name>
<feature type="signal peptide" evidence="2">
    <location>
        <begin position="1"/>
        <end position="16"/>
    </location>
</feature>
<keyword evidence="1" id="KW-0812">Transmembrane</keyword>
<dbReference type="Gene3D" id="2.10.50.10">
    <property type="entry name" value="Tumor Necrosis Factor Receptor, subunit A, domain 2"/>
    <property type="match status" value="1"/>
</dbReference>
<dbReference type="EMBL" id="CAJNOR010000135">
    <property type="protein sequence ID" value="CAF0812036.1"/>
    <property type="molecule type" value="Genomic_DNA"/>
</dbReference>
<keyword evidence="5" id="KW-1185">Reference proteome</keyword>
<proteinExistence type="predicted"/>
<gene>
    <name evidence="4" type="ORF">EDS130_LOCUS39088</name>
    <name evidence="3" type="ORF">XAT740_LOCUS3514</name>
</gene>
<feature type="transmembrane region" description="Helical" evidence="1">
    <location>
        <begin position="520"/>
        <end position="544"/>
    </location>
</feature>
<dbReference type="Proteomes" id="UP000663852">
    <property type="component" value="Unassembled WGS sequence"/>
</dbReference>
<keyword evidence="1" id="KW-1133">Transmembrane helix</keyword>
<dbReference type="Proteomes" id="UP000663828">
    <property type="component" value="Unassembled WGS sequence"/>
</dbReference>
<feature type="transmembrane region" description="Helical" evidence="1">
    <location>
        <begin position="834"/>
        <end position="855"/>
    </location>
</feature>
<keyword evidence="2" id="KW-0732">Signal</keyword>
<evidence type="ECO:0000313" key="6">
    <source>
        <dbReference type="Proteomes" id="UP000663852"/>
    </source>
</evidence>
<evidence type="ECO:0000256" key="1">
    <source>
        <dbReference type="SAM" id="Phobius"/>
    </source>
</evidence>
<reference evidence="4" key="1">
    <citation type="submission" date="2021-02" db="EMBL/GenBank/DDBJ databases">
        <authorList>
            <person name="Nowell W R."/>
        </authorList>
    </citation>
    <scope>NUCLEOTIDE SEQUENCE</scope>
</reference>